<evidence type="ECO:0000256" key="1">
    <source>
        <dbReference type="SAM" id="Phobius"/>
    </source>
</evidence>
<protein>
    <submittedName>
        <fullName evidence="2">Uncharacterized protein</fullName>
    </submittedName>
</protein>
<keyword evidence="1" id="KW-1133">Transmembrane helix</keyword>
<keyword evidence="1" id="KW-0812">Transmembrane</keyword>
<evidence type="ECO:0000313" key="2">
    <source>
        <dbReference type="EMBL" id="MDQ0445836.1"/>
    </source>
</evidence>
<feature type="transmembrane region" description="Helical" evidence="1">
    <location>
        <begin position="20"/>
        <end position="43"/>
    </location>
</feature>
<evidence type="ECO:0000313" key="3">
    <source>
        <dbReference type="Proteomes" id="UP001231124"/>
    </source>
</evidence>
<accession>A0ABU0HU31</accession>
<sequence length="44" mass="3999">MSDASSPATAVSAASGGPSFAAALCGFLSSMAAGAALILLIGAL</sequence>
<comment type="caution">
    <text evidence="2">The sequence shown here is derived from an EMBL/GenBank/DDBJ whole genome shotgun (WGS) entry which is preliminary data.</text>
</comment>
<organism evidence="2 3">
    <name type="scientific">Methylobacterium aerolatum</name>
    <dbReference type="NCBI Taxonomy" id="418708"/>
    <lineage>
        <taxon>Bacteria</taxon>
        <taxon>Pseudomonadati</taxon>
        <taxon>Pseudomonadota</taxon>
        <taxon>Alphaproteobacteria</taxon>
        <taxon>Hyphomicrobiales</taxon>
        <taxon>Methylobacteriaceae</taxon>
        <taxon>Methylobacterium</taxon>
    </lineage>
</organism>
<reference evidence="2 3" key="1">
    <citation type="submission" date="2023-07" db="EMBL/GenBank/DDBJ databases">
        <title>Genomic Encyclopedia of Type Strains, Phase IV (KMG-IV): sequencing the most valuable type-strain genomes for metagenomic binning, comparative biology and taxonomic classification.</title>
        <authorList>
            <person name="Goeker M."/>
        </authorList>
    </citation>
    <scope>NUCLEOTIDE SEQUENCE [LARGE SCALE GENOMIC DNA]</scope>
    <source>
        <strain evidence="2 3">DSM 19013</strain>
    </source>
</reference>
<name>A0ABU0HU31_9HYPH</name>
<proteinExistence type="predicted"/>
<gene>
    <name evidence="2" type="ORF">QO012_000314</name>
</gene>
<keyword evidence="1" id="KW-0472">Membrane</keyword>
<dbReference type="EMBL" id="JAUSVP010000001">
    <property type="protein sequence ID" value="MDQ0445836.1"/>
    <property type="molecule type" value="Genomic_DNA"/>
</dbReference>
<keyword evidence="3" id="KW-1185">Reference proteome</keyword>
<dbReference type="Proteomes" id="UP001231124">
    <property type="component" value="Unassembled WGS sequence"/>
</dbReference>
<dbReference type="RefSeq" id="WP_283207275.1">
    <property type="nucleotide sequence ID" value="NZ_BPQE01000020.1"/>
</dbReference>